<dbReference type="EMBL" id="JBBNAW010000001">
    <property type="protein sequence ID" value="MEK2607828.1"/>
    <property type="molecule type" value="Genomic_DNA"/>
</dbReference>
<name>A0ABU8ZVW1_9PSED</name>
<accession>A0ABU8ZVW1</accession>
<proteinExistence type="predicted"/>
<keyword evidence="2" id="KW-1185">Reference proteome</keyword>
<dbReference type="RefSeq" id="WP_340610053.1">
    <property type="nucleotide sequence ID" value="NZ_JBBNAW010000001.1"/>
</dbReference>
<comment type="caution">
    <text evidence="1">The sequence shown here is derived from an EMBL/GenBank/DDBJ whole genome shotgun (WGS) entry which is preliminary data.</text>
</comment>
<evidence type="ECO:0000313" key="2">
    <source>
        <dbReference type="Proteomes" id="UP001386972"/>
    </source>
</evidence>
<gene>
    <name evidence="1" type="ORF">WLF18_01720</name>
</gene>
<evidence type="ECO:0008006" key="3">
    <source>
        <dbReference type="Google" id="ProtNLM"/>
    </source>
</evidence>
<organism evidence="1 2">
    <name type="scientific">Pseudomonas shirazensis</name>
    <dbReference type="NCBI Taxonomy" id="2745494"/>
    <lineage>
        <taxon>Bacteria</taxon>
        <taxon>Pseudomonadati</taxon>
        <taxon>Pseudomonadota</taxon>
        <taxon>Gammaproteobacteria</taxon>
        <taxon>Pseudomonadales</taxon>
        <taxon>Pseudomonadaceae</taxon>
        <taxon>Pseudomonas</taxon>
    </lineage>
</organism>
<evidence type="ECO:0000313" key="1">
    <source>
        <dbReference type="EMBL" id="MEK2607828.1"/>
    </source>
</evidence>
<reference evidence="1 2" key="1">
    <citation type="submission" date="2024-03" db="EMBL/GenBank/DDBJ databases">
        <title>Screening, Identification and Application of a Plant Lactobacillus Strain.</title>
        <authorList>
            <person name="Li Y.L."/>
        </authorList>
    </citation>
    <scope>NUCLEOTIDE SEQUENCE [LARGE SCALE GENOMIC DNA]</scope>
    <source>
        <strain evidence="1 2">JDB</strain>
    </source>
</reference>
<protein>
    <recommendedName>
        <fullName evidence="3">Immunity protein 43</fullName>
    </recommendedName>
</protein>
<sequence>MHLYLYGKKKFLGDLIEGKKGIRLSDIVHYSLLDNDLMRDNELEKNFTLDKNKVGIQINGYSLDTLAMPKNPSILLRPDRCFCVCFSTKKSDATLFSRFNADVCIEIDLDRLLEVLRHAVSTFVGMDVVHGPVTYYPDVMADPIPDIQSSLFYKRALYSVESEYRVALTIPRGKKRFKSPDGFEMDIFSDDPNDLHHLFISGNTPDINKYYISGVFFVE</sequence>
<dbReference type="Proteomes" id="UP001386972">
    <property type="component" value="Unassembled WGS sequence"/>
</dbReference>